<sequence>MSDRKSLQGRRAQRLYVAGLRAGPVCTVPPARARGIDMRPMSDSGAETGTKINEALATPSTETVLERHRPFGGSMLKEVDDK</sequence>
<dbReference type="EMBL" id="BGZK01001409">
    <property type="protein sequence ID" value="GBP79300.1"/>
    <property type="molecule type" value="Genomic_DNA"/>
</dbReference>
<dbReference type="Proteomes" id="UP000299102">
    <property type="component" value="Unassembled WGS sequence"/>
</dbReference>
<comment type="caution">
    <text evidence="1">The sequence shown here is derived from an EMBL/GenBank/DDBJ whole genome shotgun (WGS) entry which is preliminary data.</text>
</comment>
<proteinExistence type="predicted"/>
<evidence type="ECO:0000313" key="2">
    <source>
        <dbReference type="Proteomes" id="UP000299102"/>
    </source>
</evidence>
<name>A0A4C1YVQ5_EUMVA</name>
<accession>A0A4C1YVQ5</accession>
<protein>
    <submittedName>
        <fullName evidence="1">Uncharacterized protein</fullName>
    </submittedName>
</protein>
<organism evidence="1 2">
    <name type="scientific">Eumeta variegata</name>
    <name type="common">Bagworm moth</name>
    <name type="synonym">Eumeta japonica</name>
    <dbReference type="NCBI Taxonomy" id="151549"/>
    <lineage>
        <taxon>Eukaryota</taxon>
        <taxon>Metazoa</taxon>
        <taxon>Ecdysozoa</taxon>
        <taxon>Arthropoda</taxon>
        <taxon>Hexapoda</taxon>
        <taxon>Insecta</taxon>
        <taxon>Pterygota</taxon>
        <taxon>Neoptera</taxon>
        <taxon>Endopterygota</taxon>
        <taxon>Lepidoptera</taxon>
        <taxon>Glossata</taxon>
        <taxon>Ditrysia</taxon>
        <taxon>Tineoidea</taxon>
        <taxon>Psychidae</taxon>
        <taxon>Oiketicinae</taxon>
        <taxon>Eumeta</taxon>
    </lineage>
</organism>
<keyword evidence="2" id="KW-1185">Reference proteome</keyword>
<evidence type="ECO:0000313" key="1">
    <source>
        <dbReference type="EMBL" id="GBP79300.1"/>
    </source>
</evidence>
<gene>
    <name evidence="1" type="ORF">EVAR_55358_1</name>
</gene>
<dbReference type="AlphaFoldDB" id="A0A4C1YVQ5"/>
<reference evidence="1 2" key="1">
    <citation type="journal article" date="2019" name="Commun. Biol.">
        <title>The bagworm genome reveals a unique fibroin gene that provides high tensile strength.</title>
        <authorList>
            <person name="Kono N."/>
            <person name="Nakamura H."/>
            <person name="Ohtoshi R."/>
            <person name="Tomita M."/>
            <person name="Numata K."/>
            <person name="Arakawa K."/>
        </authorList>
    </citation>
    <scope>NUCLEOTIDE SEQUENCE [LARGE SCALE GENOMIC DNA]</scope>
</reference>